<organism evidence="2 3">
    <name type="scientific">Ameca splendens</name>
    <dbReference type="NCBI Taxonomy" id="208324"/>
    <lineage>
        <taxon>Eukaryota</taxon>
        <taxon>Metazoa</taxon>
        <taxon>Chordata</taxon>
        <taxon>Craniata</taxon>
        <taxon>Vertebrata</taxon>
        <taxon>Euteleostomi</taxon>
        <taxon>Actinopterygii</taxon>
        <taxon>Neopterygii</taxon>
        <taxon>Teleostei</taxon>
        <taxon>Neoteleostei</taxon>
        <taxon>Acanthomorphata</taxon>
        <taxon>Ovalentaria</taxon>
        <taxon>Atherinomorphae</taxon>
        <taxon>Cyprinodontiformes</taxon>
        <taxon>Goodeidae</taxon>
        <taxon>Ameca</taxon>
    </lineage>
</organism>
<gene>
    <name evidence="2" type="ORF">AMECASPLE_007988</name>
</gene>
<evidence type="ECO:0000313" key="3">
    <source>
        <dbReference type="Proteomes" id="UP001469553"/>
    </source>
</evidence>
<dbReference type="Proteomes" id="UP001469553">
    <property type="component" value="Unassembled WGS sequence"/>
</dbReference>
<feature type="transmembrane region" description="Helical" evidence="1">
    <location>
        <begin position="28"/>
        <end position="54"/>
    </location>
</feature>
<feature type="transmembrane region" description="Helical" evidence="1">
    <location>
        <begin position="66"/>
        <end position="86"/>
    </location>
</feature>
<sequence>MFLSVALAPGRAQGYGWRSGGWGGGACLVPALGLLVGCAWPVAVGLLGLATGLVHGSLSQTDGLGLLVLAKWLGGLGSVLLCWLLRLGGGDRGGGLEGGMGGCSVWVGGCVSSSWMWGHQHLDRLRGDGRAELDNVSTWADTPHHCLLQWQ</sequence>
<dbReference type="EMBL" id="JAHRIP010019224">
    <property type="protein sequence ID" value="MEQ2286994.1"/>
    <property type="molecule type" value="Genomic_DNA"/>
</dbReference>
<proteinExistence type="predicted"/>
<keyword evidence="1" id="KW-0472">Membrane</keyword>
<reference evidence="2 3" key="1">
    <citation type="submission" date="2021-06" db="EMBL/GenBank/DDBJ databases">
        <authorList>
            <person name="Palmer J.M."/>
        </authorList>
    </citation>
    <scope>NUCLEOTIDE SEQUENCE [LARGE SCALE GENOMIC DNA]</scope>
    <source>
        <strain evidence="2 3">AS_MEX2019</strain>
        <tissue evidence="2">Muscle</tissue>
    </source>
</reference>
<keyword evidence="1" id="KW-0812">Transmembrane</keyword>
<evidence type="ECO:0000256" key="1">
    <source>
        <dbReference type="SAM" id="Phobius"/>
    </source>
</evidence>
<name>A0ABV0XZR0_9TELE</name>
<keyword evidence="1" id="KW-1133">Transmembrane helix</keyword>
<evidence type="ECO:0000313" key="2">
    <source>
        <dbReference type="EMBL" id="MEQ2286994.1"/>
    </source>
</evidence>
<keyword evidence="3" id="KW-1185">Reference proteome</keyword>
<accession>A0ABV0XZR0</accession>
<protein>
    <submittedName>
        <fullName evidence="2">Uncharacterized protein</fullName>
    </submittedName>
</protein>
<comment type="caution">
    <text evidence="2">The sequence shown here is derived from an EMBL/GenBank/DDBJ whole genome shotgun (WGS) entry which is preliminary data.</text>
</comment>